<gene>
    <name evidence="1" type="ORF">ANSO36C_21420</name>
</gene>
<protein>
    <recommendedName>
        <fullName evidence="3">Glycosyl transferase</fullName>
    </recommendedName>
</protein>
<organism evidence="1 2">
    <name type="scientific">Nostoc cf. commune SO-36</name>
    <dbReference type="NCBI Taxonomy" id="449208"/>
    <lineage>
        <taxon>Bacteria</taxon>
        <taxon>Bacillati</taxon>
        <taxon>Cyanobacteriota</taxon>
        <taxon>Cyanophyceae</taxon>
        <taxon>Nostocales</taxon>
        <taxon>Nostocaceae</taxon>
        <taxon>Nostoc</taxon>
    </lineage>
</organism>
<dbReference type="RefSeq" id="WP_251959507.1">
    <property type="nucleotide sequence ID" value="NZ_AP025732.1"/>
</dbReference>
<evidence type="ECO:0000313" key="1">
    <source>
        <dbReference type="EMBL" id="BDI16340.1"/>
    </source>
</evidence>
<accession>A0ABN6Q1S4</accession>
<name>A0ABN6Q1S4_NOSCO</name>
<sequence>MRIAYICADPGIPVFGQKGCSIHVQEVIRALQKQGSQVTLFATQIGGELPADLANVVVHQLQLSPN</sequence>
<dbReference type="Gene3D" id="3.40.50.2000">
    <property type="entry name" value="Glycogen Phosphorylase B"/>
    <property type="match status" value="1"/>
</dbReference>
<dbReference type="EMBL" id="AP025732">
    <property type="protein sequence ID" value="BDI16340.1"/>
    <property type="molecule type" value="Genomic_DNA"/>
</dbReference>
<dbReference type="Proteomes" id="UP001055453">
    <property type="component" value="Chromosome"/>
</dbReference>
<proteinExistence type="predicted"/>
<evidence type="ECO:0000313" key="2">
    <source>
        <dbReference type="Proteomes" id="UP001055453"/>
    </source>
</evidence>
<keyword evidence="2" id="KW-1185">Reference proteome</keyword>
<reference evidence="1" key="1">
    <citation type="submission" date="2022-04" db="EMBL/GenBank/DDBJ databases">
        <title>Complete genome sequence of a cyanobacterium, Nostoc sp. SO-36, isolated in Antarctica.</title>
        <authorList>
            <person name="Kanesaki Y."/>
            <person name="Effendi D."/>
            <person name="Sakamoto T."/>
            <person name="Ohtani S."/>
            <person name="Awai K."/>
        </authorList>
    </citation>
    <scope>NUCLEOTIDE SEQUENCE</scope>
    <source>
        <strain evidence="1">SO-36</strain>
    </source>
</reference>
<evidence type="ECO:0008006" key="3">
    <source>
        <dbReference type="Google" id="ProtNLM"/>
    </source>
</evidence>